<protein>
    <submittedName>
        <fullName evidence="3">SUMF1/EgtB/PvdO family nonheme iron enzyme</fullName>
    </submittedName>
</protein>
<dbReference type="Proteomes" id="UP001459204">
    <property type="component" value="Unassembled WGS sequence"/>
</dbReference>
<feature type="domain" description="Sulfatase-modifying factor enzyme-like" evidence="2">
    <location>
        <begin position="484"/>
        <end position="725"/>
    </location>
</feature>
<name>A0ABU9IXI1_9GAMM</name>
<sequence length="729" mass="82836">MNPPTDPADTAPADASPEPRMPKTEYKFSHVTTGRYLPTPGKAPGWPFAEIGHWKIDVNATADDWISELRDWRREHLTRIGYDDANYRRPELQWAQRNFVHAQMMVEDRYFYDPVAGRYTVDRYLDDLEARFGGLDSVLLWYVYPNIGIDDRNQFDLAHDLPGGIEGLKGAVADFHRRGVRVFLPTMPWDNGTREQGEPDWQAIARLVKAVGADGINGDTYNGVPRAFFDACDALGQPVVVQPESTISAEEQLIWNVQSWGKKAPNEVIPPVAKFKWLEPRHMINYENRWGRDRNHDLQYVFFNGVGYNAWENVWGIWNQFTPRDAESLKRIAAIYRRFAPLLVSRDWQPYAQTLQTGVFASRFPGEGRTLWTLVNRHEYAVSGEQLAVEHAEGTRYFDLWQGHELQPRVIEGQAIIETALEGRGFGALLALSAGEDEEGLAEFLSTMAQHARTPLASLSAQWRSIPQEIAPVAPTAARAQAPDGMVTIPGGEYLFVVGGIAIEGQTWDGVDVQYPWENSPRRHHRQRMTLKAFHIDRHLVTNAQFKVFIDATGYAPRDTHNFLRDWRDGAPRPGWENRPVTWVSLEDARAYAQWAGKRLPREWEWQYAAQGTDGRLYPWGNAWRDDAAPPVFRGRALPPPAEVGAHPAGASPFGVMDLVGHVWQWTDEFADEHTRSAVLRGGSDYEPRTSHWYFPQARRLDQHGKLLLMAPSKDRSARIGFRCVVDAA</sequence>
<organism evidence="3 4">
    <name type="scientific">Pseudoxanthomonas putridarboris</name>
    <dbReference type="NCBI Taxonomy" id="752605"/>
    <lineage>
        <taxon>Bacteria</taxon>
        <taxon>Pseudomonadati</taxon>
        <taxon>Pseudomonadota</taxon>
        <taxon>Gammaproteobacteria</taxon>
        <taxon>Lysobacterales</taxon>
        <taxon>Lysobacteraceae</taxon>
        <taxon>Pseudoxanthomonas</taxon>
    </lineage>
</organism>
<dbReference type="InterPro" id="IPR016187">
    <property type="entry name" value="CTDL_fold"/>
</dbReference>
<dbReference type="PANTHER" id="PTHR23150">
    <property type="entry name" value="SULFATASE MODIFYING FACTOR 1, 2"/>
    <property type="match status" value="1"/>
</dbReference>
<dbReference type="PANTHER" id="PTHR23150:SF19">
    <property type="entry name" value="FORMYLGLYCINE-GENERATING ENZYME"/>
    <property type="match status" value="1"/>
</dbReference>
<dbReference type="RefSeq" id="WP_341724091.1">
    <property type="nucleotide sequence ID" value="NZ_JBBWWT010000001.1"/>
</dbReference>
<dbReference type="SUPFAM" id="SSF56436">
    <property type="entry name" value="C-type lectin-like"/>
    <property type="match status" value="1"/>
</dbReference>
<evidence type="ECO:0000256" key="1">
    <source>
        <dbReference type="SAM" id="MobiDB-lite"/>
    </source>
</evidence>
<dbReference type="EMBL" id="JBBWWT010000001">
    <property type="protein sequence ID" value="MEL1262891.1"/>
    <property type="molecule type" value="Genomic_DNA"/>
</dbReference>
<comment type="caution">
    <text evidence="3">The sequence shown here is derived from an EMBL/GenBank/DDBJ whole genome shotgun (WGS) entry which is preliminary data.</text>
</comment>
<reference evidence="3 4" key="1">
    <citation type="submission" date="2024-04" db="EMBL/GenBank/DDBJ databases">
        <title>Draft genome sequence of Pseudoxanthomonas putridarboris WD12.</title>
        <authorList>
            <person name="Oh J."/>
        </authorList>
    </citation>
    <scope>NUCLEOTIDE SEQUENCE [LARGE SCALE GENOMIC DNA]</scope>
    <source>
        <strain evidence="3 4">WD12</strain>
    </source>
</reference>
<dbReference type="InterPro" id="IPR042095">
    <property type="entry name" value="SUMF_sf"/>
</dbReference>
<dbReference type="InterPro" id="IPR051043">
    <property type="entry name" value="Sulfatase_Mod_Factor_Kinase"/>
</dbReference>
<gene>
    <name evidence="3" type="ORF">AAD027_00695</name>
</gene>
<dbReference type="Pfam" id="PF03781">
    <property type="entry name" value="FGE-sulfatase"/>
    <property type="match status" value="1"/>
</dbReference>
<evidence type="ECO:0000313" key="4">
    <source>
        <dbReference type="Proteomes" id="UP001459204"/>
    </source>
</evidence>
<evidence type="ECO:0000313" key="3">
    <source>
        <dbReference type="EMBL" id="MEL1262891.1"/>
    </source>
</evidence>
<proteinExistence type="predicted"/>
<dbReference type="InterPro" id="IPR005532">
    <property type="entry name" value="SUMF_dom"/>
</dbReference>
<evidence type="ECO:0000259" key="2">
    <source>
        <dbReference type="Pfam" id="PF03781"/>
    </source>
</evidence>
<accession>A0ABU9IXI1</accession>
<dbReference type="Gene3D" id="3.90.1580.10">
    <property type="entry name" value="paralog of FGE (formylglycine-generating enzyme)"/>
    <property type="match status" value="1"/>
</dbReference>
<keyword evidence="4" id="KW-1185">Reference proteome</keyword>
<feature type="region of interest" description="Disordered" evidence="1">
    <location>
        <begin position="1"/>
        <end position="23"/>
    </location>
</feature>